<name>A0A0E9S7R1_ANGAN</name>
<proteinExistence type="predicted"/>
<reference evidence="2" key="1">
    <citation type="submission" date="2014-11" db="EMBL/GenBank/DDBJ databases">
        <authorList>
            <person name="Amaro Gonzalez C."/>
        </authorList>
    </citation>
    <scope>NUCLEOTIDE SEQUENCE</scope>
</reference>
<accession>A0A0E9S7R1</accession>
<organism evidence="2">
    <name type="scientific">Anguilla anguilla</name>
    <name type="common">European freshwater eel</name>
    <name type="synonym">Muraena anguilla</name>
    <dbReference type="NCBI Taxonomy" id="7936"/>
    <lineage>
        <taxon>Eukaryota</taxon>
        <taxon>Metazoa</taxon>
        <taxon>Chordata</taxon>
        <taxon>Craniata</taxon>
        <taxon>Vertebrata</taxon>
        <taxon>Euteleostomi</taxon>
        <taxon>Actinopterygii</taxon>
        <taxon>Neopterygii</taxon>
        <taxon>Teleostei</taxon>
        <taxon>Anguilliformes</taxon>
        <taxon>Anguillidae</taxon>
        <taxon>Anguilla</taxon>
    </lineage>
</organism>
<evidence type="ECO:0000256" key="1">
    <source>
        <dbReference type="SAM" id="MobiDB-lite"/>
    </source>
</evidence>
<feature type="region of interest" description="Disordered" evidence="1">
    <location>
        <begin position="1"/>
        <end position="29"/>
    </location>
</feature>
<dbReference type="AlphaFoldDB" id="A0A0E9S7R1"/>
<feature type="compositionally biased region" description="Basic and acidic residues" evidence="1">
    <location>
        <begin position="14"/>
        <end position="29"/>
    </location>
</feature>
<dbReference type="EMBL" id="GBXM01071291">
    <property type="protein sequence ID" value="JAH37286.1"/>
    <property type="molecule type" value="Transcribed_RNA"/>
</dbReference>
<evidence type="ECO:0000313" key="2">
    <source>
        <dbReference type="EMBL" id="JAH37286.1"/>
    </source>
</evidence>
<sequence length="29" mass="3431">MLLQKDNQLKKKRAEMGSERKKKDVCVLL</sequence>
<protein>
    <submittedName>
        <fullName evidence="2">Uncharacterized protein</fullName>
    </submittedName>
</protein>
<reference evidence="2" key="2">
    <citation type="journal article" date="2015" name="Fish Shellfish Immunol.">
        <title>Early steps in the European eel (Anguilla anguilla)-Vibrio vulnificus interaction in the gills: Role of the RtxA13 toxin.</title>
        <authorList>
            <person name="Callol A."/>
            <person name="Pajuelo D."/>
            <person name="Ebbesson L."/>
            <person name="Teles M."/>
            <person name="MacKenzie S."/>
            <person name="Amaro C."/>
        </authorList>
    </citation>
    <scope>NUCLEOTIDE SEQUENCE</scope>
</reference>